<keyword evidence="4" id="KW-1185">Reference proteome</keyword>
<dbReference type="Proteomes" id="UP000523139">
    <property type="component" value="Unassembled WGS sequence"/>
</dbReference>
<gene>
    <name evidence="3" type="ORF">HGQ17_12795</name>
</gene>
<dbReference type="PANTHER" id="PTHR33608">
    <property type="entry name" value="BLL2464 PROTEIN"/>
    <property type="match status" value="1"/>
</dbReference>
<protein>
    <submittedName>
        <fullName evidence="3">DUF58 domain-containing protein</fullName>
    </submittedName>
</protein>
<comment type="caution">
    <text evidence="3">The sequence shown here is derived from an EMBL/GenBank/DDBJ whole genome shotgun (WGS) entry which is preliminary data.</text>
</comment>
<dbReference type="Pfam" id="PF01882">
    <property type="entry name" value="DUF58"/>
    <property type="match status" value="1"/>
</dbReference>
<dbReference type="EMBL" id="JABAHY010000016">
    <property type="protein sequence ID" value="NLS10854.1"/>
    <property type="molecule type" value="Genomic_DNA"/>
</dbReference>
<evidence type="ECO:0000256" key="1">
    <source>
        <dbReference type="SAM" id="Phobius"/>
    </source>
</evidence>
<reference evidence="3 4" key="1">
    <citation type="submission" date="2020-04" db="EMBL/GenBank/DDBJ databases">
        <title>Nesterenkonia sp. nov., isolated from marine sediment.</title>
        <authorList>
            <person name="Zhang G."/>
        </authorList>
    </citation>
    <scope>NUCLEOTIDE SEQUENCE [LARGE SCALE GENOMIC DNA]</scope>
    <source>
        <strain evidence="3 4">MY13</strain>
    </source>
</reference>
<name>A0A7X8YEQ4_9MICC</name>
<evidence type="ECO:0000313" key="4">
    <source>
        <dbReference type="Proteomes" id="UP000523139"/>
    </source>
</evidence>
<feature type="transmembrane region" description="Helical" evidence="1">
    <location>
        <begin position="6"/>
        <end position="37"/>
    </location>
</feature>
<dbReference type="AlphaFoldDB" id="A0A7X8YEQ4"/>
<keyword evidence="1" id="KW-0472">Membrane</keyword>
<evidence type="ECO:0000313" key="3">
    <source>
        <dbReference type="EMBL" id="NLS10854.1"/>
    </source>
</evidence>
<proteinExistence type="predicted"/>
<dbReference type="RefSeq" id="WP_168888342.1">
    <property type="nucleotide sequence ID" value="NZ_JABAHY010000016.1"/>
</dbReference>
<accession>A0A7X8YEQ4</accession>
<keyword evidence="1" id="KW-0812">Transmembrane</keyword>
<organism evidence="3 4">
    <name type="scientific">Nesterenkonia sedimenti</name>
    <dbReference type="NCBI Taxonomy" id="1463632"/>
    <lineage>
        <taxon>Bacteria</taxon>
        <taxon>Bacillati</taxon>
        <taxon>Actinomycetota</taxon>
        <taxon>Actinomycetes</taxon>
        <taxon>Micrococcales</taxon>
        <taxon>Micrococcaceae</taxon>
        <taxon>Nesterenkonia</taxon>
    </lineage>
</organism>
<keyword evidence="1" id="KW-1133">Transmembrane helix</keyword>
<dbReference type="InterPro" id="IPR002881">
    <property type="entry name" value="DUF58"/>
</dbReference>
<evidence type="ECO:0000259" key="2">
    <source>
        <dbReference type="Pfam" id="PF01882"/>
    </source>
</evidence>
<feature type="domain" description="DUF58" evidence="2">
    <location>
        <begin position="188"/>
        <end position="357"/>
    </location>
</feature>
<sequence>MLTLRFLWLALGASLLVVLLPGYFWWILALVLALAVVDVLACGSPRRVEVHRLAADPVRLGEPTAAETLIRSRGRRRLRGWVKDGWQPTAGADPLQQLDIAAGARLVASTPLRPTRRGVLSSEYLSIRSVGPLGLAGRQATHRVPQSQQVLPSFASRKHLPSKLRRLRELEGATAVNLPGAGTEFDSLRDYVRGDDVRSIDWRATARRQDAARQHLVVRTWRPERDRRVILCLDTSRTSAARLGDEPRLEAGIEASLLLGTLAAQAGDRVEFLAFDRSIGARASTAERGNFLKVLSRATADVEPALVEADFSQLPTQIARLTSQKSLVVILTAVDSPSLQEGLLPVLAPLTAKHRVVLASAENPELAQQAAARATASEVYAAAAAERALLEAEAVSAELGSLGVEVVQAAPDRLAPALADCYLRLKAAGRL</sequence>
<dbReference type="PANTHER" id="PTHR33608:SF3">
    <property type="entry name" value="SLR2013 PROTEIN"/>
    <property type="match status" value="1"/>
</dbReference>